<dbReference type="AlphaFoldDB" id="A0A2H0WRJ0"/>
<sequence>MNKFNLAYSKIEQKIKSNKRLFKSVKIIALLGSVPCGEKSNQWSDLDVLVVINSTPSGNIPFGHLQTLKNITKEVSSNYSFPISIFPHTIDDFKKYVCFEYLIHYSSGYCTYPNSKALKNIIKQILKSRNVSEKIRKGYCIYHLRHIRFNLLRKYISLNEYNSKDCNTKFLKLLIDKMIKVTDLALNYSDIWPRNKREILEKAKKNLTFDVSILNDALKMRTNWASITDKDAKKFISRGILYLYNIFDLFLGNNIKPTPEENMSLL</sequence>
<name>A0A2H0WRJ0_9BACT</name>
<accession>A0A2H0WRJ0</accession>
<evidence type="ECO:0000313" key="1">
    <source>
        <dbReference type="EMBL" id="PIS14548.1"/>
    </source>
</evidence>
<dbReference type="Proteomes" id="UP000230775">
    <property type="component" value="Unassembled WGS sequence"/>
</dbReference>
<evidence type="ECO:0008006" key="3">
    <source>
        <dbReference type="Google" id="ProtNLM"/>
    </source>
</evidence>
<gene>
    <name evidence="1" type="ORF">COT64_02065</name>
</gene>
<comment type="caution">
    <text evidence="1">The sequence shown here is derived from an EMBL/GenBank/DDBJ whole genome shotgun (WGS) entry which is preliminary data.</text>
</comment>
<dbReference type="EMBL" id="PEZI01000043">
    <property type="protein sequence ID" value="PIS14548.1"/>
    <property type="molecule type" value="Genomic_DNA"/>
</dbReference>
<protein>
    <recommendedName>
        <fullName evidence="3">Polymerase nucleotidyl transferase domain-containing protein</fullName>
    </recommendedName>
</protein>
<dbReference type="InterPro" id="IPR043519">
    <property type="entry name" value="NT_sf"/>
</dbReference>
<organism evidence="1 2">
    <name type="scientific">Candidatus Shapirobacteria bacterium CG09_land_8_20_14_0_10_39_12</name>
    <dbReference type="NCBI Taxonomy" id="1974885"/>
    <lineage>
        <taxon>Bacteria</taxon>
        <taxon>Candidatus Shapironibacteriota</taxon>
    </lineage>
</organism>
<reference evidence="2" key="1">
    <citation type="submission" date="2017-09" db="EMBL/GenBank/DDBJ databases">
        <title>Depth-based differentiation of microbial function through sediment-hosted aquifers and enrichment of novel symbionts in the deep terrestrial subsurface.</title>
        <authorList>
            <person name="Probst A.J."/>
            <person name="Ladd B."/>
            <person name="Jarett J.K."/>
            <person name="Geller-Mcgrath D.E."/>
            <person name="Sieber C.M.K."/>
            <person name="Emerson J.B."/>
            <person name="Anantharaman K."/>
            <person name="Thomas B.C."/>
            <person name="Malmstrom R."/>
            <person name="Stieglmeier M."/>
            <person name="Klingl A."/>
            <person name="Woyke T."/>
            <person name="Ryan C.M."/>
            <person name="Banfield J.F."/>
        </authorList>
    </citation>
    <scope>NUCLEOTIDE SEQUENCE [LARGE SCALE GENOMIC DNA]</scope>
</reference>
<dbReference type="SUPFAM" id="SSF81301">
    <property type="entry name" value="Nucleotidyltransferase"/>
    <property type="match status" value="1"/>
</dbReference>
<dbReference type="Gene3D" id="3.30.460.10">
    <property type="entry name" value="Beta Polymerase, domain 2"/>
    <property type="match status" value="1"/>
</dbReference>
<proteinExistence type="predicted"/>
<evidence type="ECO:0000313" key="2">
    <source>
        <dbReference type="Proteomes" id="UP000230775"/>
    </source>
</evidence>